<accession>A0ABD0TZ05</accession>
<feature type="region of interest" description="Disordered" evidence="1">
    <location>
        <begin position="1"/>
        <end position="29"/>
    </location>
</feature>
<protein>
    <submittedName>
        <fullName evidence="2">Uncharacterized protein</fullName>
    </submittedName>
</protein>
<feature type="compositionally biased region" description="Low complexity" evidence="1">
    <location>
        <begin position="16"/>
        <end position="28"/>
    </location>
</feature>
<evidence type="ECO:0000313" key="3">
    <source>
        <dbReference type="Proteomes" id="UP001552299"/>
    </source>
</evidence>
<gene>
    <name evidence="2" type="ORF">M5K25_027105</name>
</gene>
<dbReference type="EMBL" id="JANQDX010000019">
    <property type="protein sequence ID" value="KAL0904941.1"/>
    <property type="molecule type" value="Genomic_DNA"/>
</dbReference>
<organism evidence="2 3">
    <name type="scientific">Dendrobium thyrsiflorum</name>
    <name type="common">Pinecone-like raceme dendrobium</name>
    <name type="synonym">Orchid</name>
    <dbReference type="NCBI Taxonomy" id="117978"/>
    <lineage>
        <taxon>Eukaryota</taxon>
        <taxon>Viridiplantae</taxon>
        <taxon>Streptophyta</taxon>
        <taxon>Embryophyta</taxon>
        <taxon>Tracheophyta</taxon>
        <taxon>Spermatophyta</taxon>
        <taxon>Magnoliopsida</taxon>
        <taxon>Liliopsida</taxon>
        <taxon>Asparagales</taxon>
        <taxon>Orchidaceae</taxon>
        <taxon>Epidendroideae</taxon>
        <taxon>Malaxideae</taxon>
        <taxon>Dendrobiinae</taxon>
        <taxon>Dendrobium</taxon>
    </lineage>
</organism>
<reference evidence="2 3" key="1">
    <citation type="journal article" date="2024" name="Plant Biotechnol. J.">
        <title>Dendrobium thyrsiflorum genome and its molecular insights into genes involved in important horticultural traits.</title>
        <authorList>
            <person name="Chen B."/>
            <person name="Wang J.Y."/>
            <person name="Zheng P.J."/>
            <person name="Li K.L."/>
            <person name="Liang Y.M."/>
            <person name="Chen X.F."/>
            <person name="Zhang C."/>
            <person name="Zhao X."/>
            <person name="He X."/>
            <person name="Zhang G.Q."/>
            <person name="Liu Z.J."/>
            <person name="Xu Q."/>
        </authorList>
    </citation>
    <scope>NUCLEOTIDE SEQUENCE [LARGE SCALE GENOMIC DNA]</scope>
    <source>
        <strain evidence="2">GZMU011</strain>
    </source>
</reference>
<evidence type="ECO:0000256" key="1">
    <source>
        <dbReference type="SAM" id="MobiDB-lite"/>
    </source>
</evidence>
<dbReference type="AlphaFoldDB" id="A0ABD0TZ05"/>
<name>A0ABD0TZ05_DENTH</name>
<dbReference type="Proteomes" id="UP001552299">
    <property type="component" value="Unassembled WGS sequence"/>
</dbReference>
<proteinExistence type="predicted"/>
<keyword evidence="3" id="KW-1185">Reference proteome</keyword>
<comment type="caution">
    <text evidence="2">The sequence shown here is derived from an EMBL/GenBank/DDBJ whole genome shotgun (WGS) entry which is preliminary data.</text>
</comment>
<evidence type="ECO:0000313" key="2">
    <source>
        <dbReference type="EMBL" id="KAL0904941.1"/>
    </source>
</evidence>
<sequence length="60" mass="6561">MDNGGEQAAEGESIISQSREQSPSCSSSKPLRNPATFLPFFKLFFLNLALLPFCVPKLTV</sequence>